<evidence type="ECO:0000313" key="2">
    <source>
        <dbReference type="EMBL" id="MBF6353142.1"/>
    </source>
</evidence>
<accession>A0ABS0D3S3</accession>
<dbReference type="EMBL" id="JADLQN010000001">
    <property type="protein sequence ID" value="MBF6353142.1"/>
    <property type="molecule type" value="Genomic_DNA"/>
</dbReference>
<dbReference type="Proteomes" id="UP000707731">
    <property type="component" value="Unassembled WGS sequence"/>
</dbReference>
<comment type="caution">
    <text evidence="2">The sequence shown here is derived from an EMBL/GenBank/DDBJ whole genome shotgun (WGS) entry which is preliminary data.</text>
</comment>
<feature type="region of interest" description="Disordered" evidence="1">
    <location>
        <begin position="15"/>
        <end position="46"/>
    </location>
</feature>
<sequence length="46" mass="5407">MPEYFEIARGNAHLVDVGRDHREPDCNRGEQNREPDDNEHEFPASR</sequence>
<gene>
    <name evidence="2" type="ORF">IU449_01015</name>
</gene>
<dbReference type="RefSeq" id="WP_195000092.1">
    <property type="nucleotide sequence ID" value="NZ_JADLQN010000001.1"/>
</dbReference>
<protein>
    <submittedName>
        <fullName evidence="2">Uncharacterized protein</fullName>
    </submittedName>
</protein>
<proteinExistence type="predicted"/>
<evidence type="ECO:0000313" key="3">
    <source>
        <dbReference type="Proteomes" id="UP000707731"/>
    </source>
</evidence>
<evidence type="ECO:0000256" key="1">
    <source>
        <dbReference type="SAM" id="MobiDB-lite"/>
    </source>
</evidence>
<organism evidence="2 3">
    <name type="scientific">Nocardia higoensis</name>
    <dbReference type="NCBI Taxonomy" id="228599"/>
    <lineage>
        <taxon>Bacteria</taxon>
        <taxon>Bacillati</taxon>
        <taxon>Actinomycetota</taxon>
        <taxon>Actinomycetes</taxon>
        <taxon>Mycobacteriales</taxon>
        <taxon>Nocardiaceae</taxon>
        <taxon>Nocardia</taxon>
    </lineage>
</organism>
<name>A0ABS0D3S3_9NOCA</name>
<reference evidence="2 3" key="1">
    <citation type="submission" date="2020-10" db="EMBL/GenBank/DDBJ databases">
        <title>Identification of Nocardia species via Next-generation sequencing and recognition of intraspecies genetic diversity.</title>
        <authorList>
            <person name="Li P."/>
            <person name="Li P."/>
            <person name="Lu B."/>
        </authorList>
    </citation>
    <scope>NUCLEOTIDE SEQUENCE [LARGE SCALE GENOMIC DNA]</scope>
    <source>
        <strain evidence="2 3">BJ06-0143</strain>
    </source>
</reference>
<keyword evidence="3" id="KW-1185">Reference proteome</keyword>
<feature type="compositionally biased region" description="Basic and acidic residues" evidence="1">
    <location>
        <begin position="16"/>
        <end position="46"/>
    </location>
</feature>